<evidence type="ECO:0000313" key="3">
    <source>
        <dbReference type="Proteomes" id="UP001145742"/>
    </source>
</evidence>
<keyword evidence="1" id="KW-0732">Signal</keyword>
<proteinExistence type="predicted"/>
<evidence type="ECO:0000256" key="1">
    <source>
        <dbReference type="SAM" id="SignalP"/>
    </source>
</evidence>
<feature type="signal peptide" evidence="1">
    <location>
        <begin position="1"/>
        <end position="28"/>
    </location>
</feature>
<name>A0ABQ9DH48_9PASS</name>
<feature type="chain" id="PRO_5047009723" evidence="1">
    <location>
        <begin position="29"/>
        <end position="193"/>
    </location>
</feature>
<protein>
    <submittedName>
        <fullName evidence="2">Uncharacterized protein</fullName>
    </submittedName>
</protein>
<accession>A0ABQ9DH48</accession>
<organism evidence="2 3">
    <name type="scientific">Willisornis vidua</name>
    <name type="common">Xingu scale-backed antbird</name>
    <dbReference type="NCBI Taxonomy" id="1566151"/>
    <lineage>
        <taxon>Eukaryota</taxon>
        <taxon>Metazoa</taxon>
        <taxon>Chordata</taxon>
        <taxon>Craniata</taxon>
        <taxon>Vertebrata</taxon>
        <taxon>Euteleostomi</taxon>
        <taxon>Archelosauria</taxon>
        <taxon>Archosauria</taxon>
        <taxon>Dinosauria</taxon>
        <taxon>Saurischia</taxon>
        <taxon>Theropoda</taxon>
        <taxon>Coelurosauria</taxon>
        <taxon>Aves</taxon>
        <taxon>Neognathae</taxon>
        <taxon>Neoaves</taxon>
        <taxon>Telluraves</taxon>
        <taxon>Australaves</taxon>
        <taxon>Passeriformes</taxon>
        <taxon>Thamnophilidae</taxon>
        <taxon>Willisornis</taxon>
    </lineage>
</organism>
<comment type="caution">
    <text evidence="2">The sequence shown here is derived from an EMBL/GenBank/DDBJ whole genome shotgun (WGS) entry which is preliminary data.</text>
</comment>
<keyword evidence="3" id="KW-1185">Reference proteome</keyword>
<gene>
    <name evidence="2" type="ORF">WISP_40044</name>
</gene>
<sequence length="193" mass="20348">MSAGSGAAAGTATSALCLLLSLTAVAVCLLLGAKTAELQGRLAALEERGAAGHGPLLDALQPRVEQLFREKLGEGLAKLRTAREAPSDCLCPPGSAELERELGSEMSDSAGPSPIGANHEFLDGRDDDDVWLHQKGFFDASLAALKLIISIYSRSVILEMVLKENGLLWELSSPVLPGWTKEQGNGDTLEKLL</sequence>
<dbReference type="Proteomes" id="UP001145742">
    <property type="component" value="Unassembled WGS sequence"/>
</dbReference>
<reference evidence="2" key="1">
    <citation type="submission" date="2019-10" db="EMBL/GenBank/DDBJ databases">
        <authorList>
            <person name="Soares A.E.R."/>
            <person name="Aleixo A."/>
            <person name="Schneider P."/>
            <person name="Miyaki C.Y."/>
            <person name="Schneider M.P."/>
            <person name="Mello C."/>
            <person name="Vasconcelos A.T.R."/>
        </authorList>
    </citation>
    <scope>NUCLEOTIDE SEQUENCE</scope>
    <source>
        <tissue evidence="2">Muscle</tissue>
    </source>
</reference>
<dbReference type="EMBL" id="WHWB01033104">
    <property type="protein sequence ID" value="KAJ7421980.1"/>
    <property type="molecule type" value="Genomic_DNA"/>
</dbReference>
<evidence type="ECO:0000313" key="2">
    <source>
        <dbReference type="EMBL" id="KAJ7421980.1"/>
    </source>
</evidence>